<dbReference type="SUPFAM" id="SSF46689">
    <property type="entry name" value="Homeodomain-like"/>
    <property type="match status" value="1"/>
</dbReference>
<dbReference type="InterPro" id="IPR009057">
    <property type="entry name" value="Homeodomain-like_sf"/>
</dbReference>
<keyword evidence="1 2" id="KW-0238">DNA-binding</keyword>
<dbReference type="GO" id="GO:0003677">
    <property type="term" value="F:DNA binding"/>
    <property type="evidence" value="ECO:0007669"/>
    <property type="project" value="UniProtKB-UniRule"/>
</dbReference>
<sequence length="173" mass="20637">MKYTTLHNSSPGLYPTPLTDCTNRINRRKSIKKRKRKSLNQLEILFQEFQQYPDWDKEQISRLMKKTGLTEAQIYKWGWDQKKKIGFQEKAKRLEKCNLSELFALLPDVKIEIRIPEPIEMWGFACSEVMVPQALDFHFNKLQKSYKDMTEEIKVDNTHKRNLSCVFESFINE</sequence>
<name>A0A1R2CIF9_9CILI</name>
<evidence type="ECO:0000259" key="3">
    <source>
        <dbReference type="PROSITE" id="PS50071"/>
    </source>
</evidence>
<dbReference type="Proteomes" id="UP000187209">
    <property type="component" value="Unassembled WGS sequence"/>
</dbReference>
<reference evidence="4 5" key="1">
    <citation type="submission" date="2016-11" db="EMBL/GenBank/DDBJ databases">
        <title>The macronuclear genome of Stentor coeruleus: a giant cell with tiny introns.</title>
        <authorList>
            <person name="Slabodnick M."/>
            <person name="Ruby J.G."/>
            <person name="Reiff S.B."/>
            <person name="Swart E.C."/>
            <person name="Gosai S."/>
            <person name="Prabakaran S."/>
            <person name="Witkowska E."/>
            <person name="Larue G.E."/>
            <person name="Fisher S."/>
            <person name="Freeman R.M."/>
            <person name="Gunawardena J."/>
            <person name="Chu W."/>
            <person name="Stover N.A."/>
            <person name="Gregory B.D."/>
            <person name="Nowacki M."/>
            <person name="Derisi J."/>
            <person name="Roy S.W."/>
            <person name="Marshall W.F."/>
            <person name="Sood P."/>
        </authorList>
    </citation>
    <scope>NUCLEOTIDE SEQUENCE [LARGE SCALE GENOMIC DNA]</scope>
    <source>
        <strain evidence="4">WM001</strain>
    </source>
</reference>
<accession>A0A1R2CIF9</accession>
<keyword evidence="5" id="KW-1185">Reference proteome</keyword>
<proteinExistence type="predicted"/>
<dbReference type="Gene3D" id="1.10.10.60">
    <property type="entry name" value="Homeodomain-like"/>
    <property type="match status" value="1"/>
</dbReference>
<dbReference type="GO" id="GO:0005634">
    <property type="term" value="C:nucleus"/>
    <property type="evidence" value="ECO:0007669"/>
    <property type="project" value="UniProtKB-SubCell"/>
</dbReference>
<dbReference type="OrthoDB" id="313330at2759"/>
<dbReference type="EMBL" id="MPUH01000143">
    <property type="protein sequence ID" value="OMJ88740.1"/>
    <property type="molecule type" value="Genomic_DNA"/>
</dbReference>
<gene>
    <name evidence="4" type="ORF">SteCoe_9285</name>
</gene>
<evidence type="ECO:0000256" key="2">
    <source>
        <dbReference type="RuleBase" id="RU000682"/>
    </source>
</evidence>
<protein>
    <recommendedName>
        <fullName evidence="3">Homeobox domain-containing protein</fullName>
    </recommendedName>
</protein>
<dbReference type="AlphaFoldDB" id="A0A1R2CIF9"/>
<dbReference type="PROSITE" id="PS50071">
    <property type="entry name" value="HOMEOBOX_2"/>
    <property type="match status" value="1"/>
</dbReference>
<keyword evidence="1 2" id="KW-0539">Nucleus</keyword>
<keyword evidence="1 2" id="KW-0371">Homeobox</keyword>
<feature type="DNA-binding region" description="Homeobox" evidence="1">
    <location>
        <begin position="30"/>
        <end position="89"/>
    </location>
</feature>
<feature type="domain" description="Homeobox" evidence="3">
    <location>
        <begin position="28"/>
        <end position="88"/>
    </location>
</feature>
<evidence type="ECO:0000313" key="5">
    <source>
        <dbReference type="Proteomes" id="UP000187209"/>
    </source>
</evidence>
<dbReference type="InterPro" id="IPR001356">
    <property type="entry name" value="HD"/>
</dbReference>
<dbReference type="Pfam" id="PF00046">
    <property type="entry name" value="Homeodomain"/>
    <property type="match status" value="1"/>
</dbReference>
<evidence type="ECO:0000313" key="4">
    <source>
        <dbReference type="EMBL" id="OMJ88740.1"/>
    </source>
</evidence>
<dbReference type="SMART" id="SM00389">
    <property type="entry name" value="HOX"/>
    <property type="match status" value="1"/>
</dbReference>
<dbReference type="CDD" id="cd00086">
    <property type="entry name" value="homeodomain"/>
    <property type="match status" value="1"/>
</dbReference>
<organism evidence="4 5">
    <name type="scientific">Stentor coeruleus</name>
    <dbReference type="NCBI Taxonomy" id="5963"/>
    <lineage>
        <taxon>Eukaryota</taxon>
        <taxon>Sar</taxon>
        <taxon>Alveolata</taxon>
        <taxon>Ciliophora</taxon>
        <taxon>Postciliodesmatophora</taxon>
        <taxon>Heterotrichea</taxon>
        <taxon>Heterotrichida</taxon>
        <taxon>Stentoridae</taxon>
        <taxon>Stentor</taxon>
    </lineage>
</organism>
<comment type="subcellular location">
    <subcellularLocation>
        <location evidence="1 2">Nucleus</location>
    </subcellularLocation>
</comment>
<comment type="caution">
    <text evidence="4">The sequence shown here is derived from an EMBL/GenBank/DDBJ whole genome shotgun (WGS) entry which is preliminary data.</text>
</comment>
<evidence type="ECO:0000256" key="1">
    <source>
        <dbReference type="PROSITE-ProRule" id="PRU00108"/>
    </source>
</evidence>